<dbReference type="GO" id="GO:0006310">
    <property type="term" value="P:DNA recombination"/>
    <property type="evidence" value="ECO:0007669"/>
    <property type="project" value="UniProtKB-KW"/>
</dbReference>
<dbReference type="GO" id="GO:0003677">
    <property type="term" value="F:DNA binding"/>
    <property type="evidence" value="ECO:0007669"/>
    <property type="project" value="InterPro"/>
</dbReference>
<accession>W2NQZ2</accession>
<dbReference type="Gene3D" id="1.10.443.10">
    <property type="entry name" value="Intergrase catalytic core"/>
    <property type="match status" value="1"/>
</dbReference>
<evidence type="ECO:0008006" key="3">
    <source>
        <dbReference type="Google" id="ProtNLM"/>
    </source>
</evidence>
<dbReference type="Proteomes" id="UP000054532">
    <property type="component" value="Unassembled WGS sequence"/>
</dbReference>
<evidence type="ECO:0000313" key="2">
    <source>
        <dbReference type="EMBL" id="ETM51062.1"/>
    </source>
</evidence>
<dbReference type="SUPFAM" id="SSF56349">
    <property type="entry name" value="DNA breaking-rejoining enzymes"/>
    <property type="match status" value="1"/>
</dbReference>
<keyword evidence="1" id="KW-0233">DNA recombination</keyword>
<dbReference type="GO" id="GO:0015074">
    <property type="term" value="P:DNA integration"/>
    <property type="evidence" value="ECO:0007669"/>
    <property type="project" value="InterPro"/>
</dbReference>
<organism evidence="2">
    <name type="scientific">Phytophthora nicotianae</name>
    <name type="common">Potato buckeye rot agent</name>
    <name type="synonym">Phytophthora parasitica</name>
    <dbReference type="NCBI Taxonomy" id="4792"/>
    <lineage>
        <taxon>Eukaryota</taxon>
        <taxon>Sar</taxon>
        <taxon>Stramenopiles</taxon>
        <taxon>Oomycota</taxon>
        <taxon>Peronosporomycetes</taxon>
        <taxon>Peronosporales</taxon>
        <taxon>Peronosporaceae</taxon>
        <taxon>Phytophthora</taxon>
    </lineage>
</organism>
<dbReference type="AlphaFoldDB" id="W2NQZ2"/>
<proteinExistence type="predicted"/>
<gene>
    <name evidence="2" type="ORF">L914_05005</name>
</gene>
<evidence type="ECO:0000256" key="1">
    <source>
        <dbReference type="ARBA" id="ARBA00023172"/>
    </source>
</evidence>
<name>W2NQZ2_PHYNI</name>
<dbReference type="InterPro" id="IPR013762">
    <property type="entry name" value="Integrase-like_cat_sf"/>
</dbReference>
<dbReference type="EMBL" id="KI691878">
    <property type="protein sequence ID" value="ETM51062.1"/>
    <property type="molecule type" value="Genomic_DNA"/>
</dbReference>
<dbReference type="InterPro" id="IPR011010">
    <property type="entry name" value="DNA_brk_join_enz"/>
</dbReference>
<reference evidence="2" key="1">
    <citation type="submission" date="2013-11" db="EMBL/GenBank/DDBJ databases">
        <title>The Genome Sequence of Phytophthora parasitica IAC_01/95.</title>
        <authorList>
            <consortium name="The Broad Institute Genomics Platform"/>
            <person name="Russ C."/>
            <person name="Tyler B."/>
            <person name="Panabieres F."/>
            <person name="Shan W."/>
            <person name="Tripathy S."/>
            <person name="Grunwald N."/>
            <person name="Machado M."/>
            <person name="Johnson C.S."/>
            <person name="Arredondo F."/>
            <person name="Hong C."/>
            <person name="Coffey M."/>
            <person name="Young S.K."/>
            <person name="Zeng Q."/>
            <person name="Gargeya S."/>
            <person name="Fitzgerald M."/>
            <person name="Abouelleil A."/>
            <person name="Alvarado L."/>
            <person name="Chapman S.B."/>
            <person name="Gainer-Dewar J."/>
            <person name="Goldberg J."/>
            <person name="Griggs A."/>
            <person name="Gujja S."/>
            <person name="Hansen M."/>
            <person name="Howarth C."/>
            <person name="Imamovic A."/>
            <person name="Ireland A."/>
            <person name="Larimer J."/>
            <person name="McCowan C."/>
            <person name="Murphy C."/>
            <person name="Pearson M."/>
            <person name="Poon T.W."/>
            <person name="Priest M."/>
            <person name="Roberts A."/>
            <person name="Saif S."/>
            <person name="Shea T."/>
            <person name="Sykes S."/>
            <person name="Wortman J."/>
            <person name="Nusbaum C."/>
            <person name="Birren B."/>
        </authorList>
    </citation>
    <scope>NUCLEOTIDE SEQUENCE [LARGE SCALE GENOMIC DNA]</scope>
    <source>
        <strain evidence="2">IAC_01/95</strain>
    </source>
</reference>
<sequence length="128" mass="14037">RQLTRSGHRTICPVRAAIVLLHHAAKIDSSLEDPICLVSESELLQASAMAKVLRLAAKALGADPSRYSCHLLRSGGARALLAAGVDSTRVELHGRWKSEVFFFSATRDTASHHPLNLHLTWWGHGKRV</sequence>
<feature type="non-terminal residue" evidence="2">
    <location>
        <position position="1"/>
    </location>
</feature>
<dbReference type="VEuPathDB" id="FungiDB:PPTG_22787"/>
<protein>
    <recommendedName>
        <fullName evidence="3">Tyr recombinase domain-containing protein</fullName>
    </recommendedName>
</protein>